<gene>
    <name evidence="1" type="ORF">L915_00658</name>
</gene>
<protein>
    <submittedName>
        <fullName evidence="1">Uncharacterized protein</fullName>
    </submittedName>
</protein>
<dbReference type="Proteomes" id="UP000053236">
    <property type="component" value="Unassembled WGS sequence"/>
</dbReference>
<dbReference type="AlphaFoldDB" id="W2HNE6"/>
<organism evidence="1">
    <name type="scientific">Phytophthora nicotianae</name>
    <name type="common">Potato buckeye rot agent</name>
    <name type="synonym">Phytophthora parasitica</name>
    <dbReference type="NCBI Taxonomy" id="4792"/>
    <lineage>
        <taxon>Eukaryota</taxon>
        <taxon>Sar</taxon>
        <taxon>Stramenopiles</taxon>
        <taxon>Oomycota</taxon>
        <taxon>Peronosporomycetes</taxon>
        <taxon>Peronosporales</taxon>
        <taxon>Peronosporaceae</taxon>
        <taxon>Phytophthora</taxon>
    </lineage>
</organism>
<accession>W2HNE6</accession>
<sequence length="40" mass="4428">PPPSAKVNSEQEYQPLRSLREAELVAAEAWANTVASEMAW</sequence>
<name>W2HNE6_PHYNI</name>
<proteinExistence type="predicted"/>
<dbReference type="EMBL" id="KI684032">
    <property type="protein sequence ID" value="ETK96689.1"/>
    <property type="molecule type" value="Genomic_DNA"/>
</dbReference>
<evidence type="ECO:0000313" key="1">
    <source>
        <dbReference type="EMBL" id="ETK96689.1"/>
    </source>
</evidence>
<feature type="non-terminal residue" evidence="1">
    <location>
        <position position="1"/>
    </location>
</feature>
<reference evidence="1" key="1">
    <citation type="submission" date="2013-11" db="EMBL/GenBank/DDBJ databases">
        <title>The Genome Sequence of Phytophthora parasitica CJ02B3.</title>
        <authorList>
            <consortium name="The Broad Institute Genomics Platform"/>
            <person name="Russ C."/>
            <person name="Tyler B."/>
            <person name="Panabieres F."/>
            <person name="Shan W."/>
            <person name="Tripathy S."/>
            <person name="Grunwald N."/>
            <person name="Machado M."/>
            <person name="Johnson C.S."/>
            <person name="Arredondo F."/>
            <person name="Hong C."/>
            <person name="Coffey M."/>
            <person name="Young S.K."/>
            <person name="Zeng Q."/>
            <person name="Gargeya S."/>
            <person name="Fitzgerald M."/>
            <person name="Abouelleil A."/>
            <person name="Alvarado L."/>
            <person name="Chapman S.B."/>
            <person name="Gainer-Dewar J."/>
            <person name="Goldberg J."/>
            <person name="Griggs A."/>
            <person name="Gujja S."/>
            <person name="Hansen M."/>
            <person name="Howarth C."/>
            <person name="Imamovic A."/>
            <person name="Ireland A."/>
            <person name="Larimer J."/>
            <person name="McCowan C."/>
            <person name="Murphy C."/>
            <person name="Pearson M."/>
            <person name="Poon T.W."/>
            <person name="Priest M."/>
            <person name="Roberts A."/>
            <person name="Saif S."/>
            <person name="Shea T."/>
            <person name="Sykes S."/>
            <person name="Wortman J."/>
            <person name="Nusbaum C."/>
            <person name="Birren B."/>
        </authorList>
    </citation>
    <scope>NUCLEOTIDE SEQUENCE [LARGE SCALE GENOMIC DNA]</scope>
    <source>
        <strain evidence="1">CJ02B3</strain>
    </source>
</reference>